<proteinExistence type="predicted"/>
<organism evidence="1 2">
    <name type="scientific">Companilactobacillus kimchii</name>
    <dbReference type="NCBI Taxonomy" id="2801452"/>
    <lineage>
        <taxon>Bacteria</taxon>
        <taxon>Bacillati</taxon>
        <taxon>Bacillota</taxon>
        <taxon>Bacilli</taxon>
        <taxon>Lactobacillales</taxon>
        <taxon>Lactobacillaceae</taxon>
        <taxon>Companilactobacillus</taxon>
    </lineage>
</organism>
<dbReference type="InterPro" id="IPR023393">
    <property type="entry name" value="START-like_dom_sf"/>
</dbReference>
<dbReference type="AlphaFoldDB" id="A0A210P6X0"/>
<dbReference type="Proteomes" id="UP000196649">
    <property type="component" value="Unassembled WGS sequence"/>
</dbReference>
<dbReference type="Gene3D" id="3.30.530.20">
    <property type="match status" value="1"/>
</dbReference>
<dbReference type="RefSeq" id="WP_054643275.1">
    <property type="nucleotide sequence ID" value="NZ_LNUB01000010.1"/>
</dbReference>
<dbReference type="EMBL" id="MXAL01000011">
    <property type="protein sequence ID" value="OWF32204.1"/>
    <property type="molecule type" value="Genomic_DNA"/>
</dbReference>
<gene>
    <name evidence="1" type="ORF">LKACC12383_02229</name>
</gene>
<reference evidence="1 2" key="1">
    <citation type="submission" date="2017-03" db="EMBL/GenBank/DDBJ databases">
        <title>Genome sequence of Lactobacillus kimchii KACC 12383.</title>
        <authorList>
            <person name="Chun J."/>
        </authorList>
    </citation>
    <scope>NUCLEOTIDE SEQUENCE [LARGE SCALE GENOMIC DNA]</scope>
    <source>
        <strain evidence="1 2">KACC 12383</strain>
    </source>
</reference>
<evidence type="ECO:0000313" key="1">
    <source>
        <dbReference type="EMBL" id="OWF32204.1"/>
    </source>
</evidence>
<dbReference type="SUPFAM" id="SSF55961">
    <property type="entry name" value="Bet v1-like"/>
    <property type="match status" value="1"/>
</dbReference>
<comment type="caution">
    <text evidence="1">The sequence shown here is derived from an EMBL/GenBank/DDBJ whole genome shotgun (WGS) entry which is preliminary data.</text>
</comment>
<protein>
    <recommendedName>
        <fullName evidence="3">Polyketide cyclase</fullName>
    </recommendedName>
</protein>
<name>A0A210P6X0_9LACO</name>
<sequence>MKKLFTNNIEIDSNLKTVTDTLASAFTLAKWNYAISKVTEVGADKFAIHRNEPAVNQDEIVTVEKNDNEVVYVSRGGKLEYQLAFQISQTDGRVLVTETFYVLNNFSLPEALIAPITKKAFNQNLQALKNLIEA</sequence>
<evidence type="ECO:0008006" key="3">
    <source>
        <dbReference type="Google" id="ProtNLM"/>
    </source>
</evidence>
<accession>A0A210P6X0</accession>
<evidence type="ECO:0000313" key="2">
    <source>
        <dbReference type="Proteomes" id="UP000196649"/>
    </source>
</evidence>